<gene>
    <name evidence="1" type="ORF">IAC63_01080</name>
</gene>
<reference evidence="1" key="2">
    <citation type="journal article" date="2021" name="PeerJ">
        <title>Extensive microbial diversity within the chicken gut microbiome revealed by metagenomics and culture.</title>
        <authorList>
            <person name="Gilroy R."/>
            <person name="Ravi A."/>
            <person name="Getino M."/>
            <person name="Pursley I."/>
            <person name="Horton D.L."/>
            <person name="Alikhan N.F."/>
            <person name="Baker D."/>
            <person name="Gharbi K."/>
            <person name="Hall N."/>
            <person name="Watson M."/>
            <person name="Adriaenssens E.M."/>
            <person name="Foster-Nyarko E."/>
            <person name="Jarju S."/>
            <person name="Secka A."/>
            <person name="Antonio M."/>
            <person name="Oren A."/>
            <person name="Chaudhuri R.R."/>
            <person name="La Ragione R."/>
            <person name="Hildebrand F."/>
            <person name="Pallen M.J."/>
        </authorList>
    </citation>
    <scope>NUCLEOTIDE SEQUENCE</scope>
    <source>
        <strain evidence="1">CHK136-897</strain>
    </source>
</reference>
<evidence type="ECO:0000313" key="2">
    <source>
        <dbReference type="Proteomes" id="UP000824142"/>
    </source>
</evidence>
<organism evidence="1 2">
    <name type="scientific">Candidatus Enterousia avicola</name>
    <dbReference type="NCBI Taxonomy" id="2840787"/>
    <lineage>
        <taxon>Bacteria</taxon>
        <taxon>Pseudomonadati</taxon>
        <taxon>Pseudomonadota</taxon>
        <taxon>Alphaproteobacteria</taxon>
        <taxon>Candidatus Enterousia</taxon>
    </lineage>
</organism>
<proteinExistence type="predicted"/>
<dbReference type="Proteomes" id="UP000824142">
    <property type="component" value="Unassembled WGS sequence"/>
</dbReference>
<comment type="caution">
    <text evidence="1">The sequence shown here is derived from an EMBL/GenBank/DDBJ whole genome shotgun (WGS) entry which is preliminary data.</text>
</comment>
<dbReference type="AlphaFoldDB" id="A0A9D1MS37"/>
<dbReference type="EMBL" id="DVNO01000006">
    <property type="protein sequence ID" value="HIU65217.1"/>
    <property type="molecule type" value="Genomic_DNA"/>
</dbReference>
<name>A0A9D1MS37_9PROT</name>
<evidence type="ECO:0000313" key="1">
    <source>
        <dbReference type="EMBL" id="HIU65217.1"/>
    </source>
</evidence>
<accession>A0A9D1MS37</accession>
<sequence length="213" mass="24391">MKKLLVFFVSLILLVLTGVAIYFAGGIFDAGVNQRVYPFFFQPNNLSSQRPGAPQTPEYIGESEFRDMLVRKYITEYFFASPDAEDIAKRTSSEGILSKMSLPEVFEEWLNNEAVTIQKLAEDKSMRTVKVIDKIFQPNGSKYWVVNYELKTWEKPNDFSVAPTITRGTLYMDISYEPGLRKNADIEEIHNHLEEGGDPARVFNFKVNRIIQG</sequence>
<reference evidence="1" key="1">
    <citation type="submission" date="2020-10" db="EMBL/GenBank/DDBJ databases">
        <authorList>
            <person name="Gilroy R."/>
        </authorList>
    </citation>
    <scope>NUCLEOTIDE SEQUENCE</scope>
    <source>
        <strain evidence="1">CHK136-897</strain>
    </source>
</reference>
<protein>
    <submittedName>
        <fullName evidence="1">Uncharacterized protein</fullName>
    </submittedName>
</protein>